<evidence type="ECO:0000313" key="3">
    <source>
        <dbReference type="EMBL" id="CAF1315898.1"/>
    </source>
</evidence>
<name>A0A814RJY3_9BILA</name>
<accession>A0A814RJY3</accession>
<dbReference type="GO" id="GO:0070988">
    <property type="term" value="P:demethylation"/>
    <property type="evidence" value="ECO:0007669"/>
    <property type="project" value="InterPro"/>
</dbReference>
<gene>
    <name evidence="2" type="ORF">CJN711_LOCUS8755</name>
    <name evidence="3" type="ORF">KQP761_LOCUS5492</name>
    <name evidence="4" type="ORF">WKI299_LOCUS34492</name>
</gene>
<sequence length="548" mass="63485">MYETACACKGIRSCKLCESTKEPLINDITSSVVFIYCDACRQAIRMDIYESNSECPHHNDIGNTNVGFPLDGIFLVSDFLDENEETDLVNYIDSDVWIPSQSGRLKQDFGIKINFKKQTIKTKYFTGMPLYSKAIIERLKAHRISEDFQSVELCNLDYHSERGSHIDPHIDDVWIWGERLITINLLSNTILSLIPNEKDSNKIIYIPIPRRWMIVLYGDARYEYKHAIQRQHIQDRRIAVTFRELTGKNDKFYEENKDLYERIVRIGKRFTGITVGRFEKIVNDINAMSIDKMDVDIASIEEKQLQEAFESTTKNTISSFEILNPSTYLINAEDKYLMKLFSHSSISLEQLKSIFSLCLCHGTILDASINQSYIVIFNSNEFSSNKQMGHLLAQWRLNTRSSLESPQKNPFDTDWFNQQYASVINKKKNSYPFLLSNLFTCQQEISTIDDNQVECGLLWSNNQQSFYIIDLISACLTNIDSFIDNIKDIIHAYEEIIPLTNDEIKHLDAFVRLQLVLLLNSQDIDDDKQIDLLEQLCSNVCFVRNLVR</sequence>
<evidence type="ECO:0000313" key="2">
    <source>
        <dbReference type="EMBL" id="CAF1134925.1"/>
    </source>
</evidence>
<dbReference type="PANTHER" id="PTHR12463">
    <property type="entry name" value="OXYGENASE-RELATED"/>
    <property type="match status" value="1"/>
</dbReference>
<dbReference type="Proteomes" id="UP000663856">
    <property type="component" value="Unassembled WGS sequence"/>
</dbReference>
<dbReference type="InterPro" id="IPR037151">
    <property type="entry name" value="AlkB-like_sf"/>
</dbReference>
<organism evidence="2 5">
    <name type="scientific">Rotaria magnacalcarata</name>
    <dbReference type="NCBI Taxonomy" id="392030"/>
    <lineage>
        <taxon>Eukaryota</taxon>
        <taxon>Metazoa</taxon>
        <taxon>Spiralia</taxon>
        <taxon>Gnathifera</taxon>
        <taxon>Rotifera</taxon>
        <taxon>Eurotatoria</taxon>
        <taxon>Bdelloidea</taxon>
        <taxon>Philodinida</taxon>
        <taxon>Philodinidae</taxon>
        <taxon>Rotaria</taxon>
    </lineage>
</organism>
<evidence type="ECO:0000313" key="4">
    <source>
        <dbReference type="EMBL" id="CAF2200948.1"/>
    </source>
</evidence>
<evidence type="ECO:0000256" key="1">
    <source>
        <dbReference type="ARBA" id="ARBA00001954"/>
    </source>
</evidence>
<dbReference type="SUPFAM" id="SSF51197">
    <property type="entry name" value="Clavaminate synthase-like"/>
    <property type="match status" value="1"/>
</dbReference>
<protein>
    <submittedName>
        <fullName evidence="2">Uncharacterized protein</fullName>
    </submittedName>
</protein>
<proteinExistence type="predicted"/>
<dbReference type="EMBL" id="CAJNRF010016420">
    <property type="protein sequence ID" value="CAF2200948.1"/>
    <property type="molecule type" value="Genomic_DNA"/>
</dbReference>
<dbReference type="Gene3D" id="2.60.120.590">
    <property type="entry name" value="Alpha-ketoglutarate-dependent dioxygenase AlkB-like"/>
    <property type="match status" value="1"/>
</dbReference>
<evidence type="ECO:0000313" key="5">
    <source>
        <dbReference type="Proteomes" id="UP000663855"/>
    </source>
</evidence>
<comment type="caution">
    <text evidence="2">The sequence shown here is derived from an EMBL/GenBank/DDBJ whole genome shotgun (WGS) entry which is preliminary data.</text>
</comment>
<dbReference type="GO" id="GO:0032451">
    <property type="term" value="F:demethylase activity"/>
    <property type="evidence" value="ECO:0007669"/>
    <property type="project" value="TreeGrafter"/>
</dbReference>
<dbReference type="EMBL" id="CAJNOW010001428">
    <property type="protein sequence ID" value="CAF1315898.1"/>
    <property type="molecule type" value="Genomic_DNA"/>
</dbReference>
<dbReference type="OrthoDB" id="442860at2759"/>
<dbReference type="PANTHER" id="PTHR12463:SF0">
    <property type="entry name" value="ALPHA-KETOGLUTARATE-DEPENDENT DIOXYGENASE ALKB HOMOLOG 4"/>
    <property type="match status" value="1"/>
</dbReference>
<dbReference type="GO" id="GO:0016491">
    <property type="term" value="F:oxidoreductase activity"/>
    <property type="evidence" value="ECO:0007669"/>
    <property type="project" value="TreeGrafter"/>
</dbReference>
<dbReference type="InterPro" id="IPR032857">
    <property type="entry name" value="ALKBH4"/>
</dbReference>
<dbReference type="Proteomes" id="UP000663855">
    <property type="component" value="Unassembled WGS sequence"/>
</dbReference>
<dbReference type="Proteomes" id="UP000663834">
    <property type="component" value="Unassembled WGS sequence"/>
</dbReference>
<dbReference type="FunFam" id="2.60.120.590:FF:000019">
    <property type="entry name" value="DNA N6-methyl adenine demethylase"/>
    <property type="match status" value="1"/>
</dbReference>
<dbReference type="AlphaFoldDB" id="A0A814RJY3"/>
<dbReference type="EMBL" id="CAJNOV010003228">
    <property type="protein sequence ID" value="CAF1134925.1"/>
    <property type="molecule type" value="Genomic_DNA"/>
</dbReference>
<comment type="cofactor">
    <cofactor evidence="1">
        <name>Fe(2+)</name>
        <dbReference type="ChEBI" id="CHEBI:29033"/>
    </cofactor>
</comment>
<reference evidence="2" key="1">
    <citation type="submission" date="2021-02" db="EMBL/GenBank/DDBJ databases">
        <authorList>
            <person name="Nowell W R."/>
        </authorList>
    </citation>
    <scope>NUCLEOTIDE SEQUENCE</scope>
</reference>